<dbReference type="PROSITE" id="PS50262">
    <property type="entry name" value="G_PROTEIN_RECEP_F1_2"/>
    <property type="match status" value="1"/>
</dbReference>
<feature type="transmembrane region" description="Helical" evidence="5">
    <location>
        <begin position="20"/>
        <end position="47"/>
    </location>
</feature>
<dbReference type="AlphaFoldDB" id="A0A815RP90"/>
<keyword evidence="2 5" id="KW-0812">Transmembrane</keyword>
<gene>
    <name evidence="7" type="ORF">EDS130_LOCUS25850</name>
    <name evidence="8" type="ORF">XAT740_LOCUS38498</name>
</gene>
<dbReference type="Pfam" id="PF00001">
    <property type="entry name" value="7tm_1"/>
    <property type="match status" value="1"/>
</dbReference>
<organism evidence="8 9">
    <name type="scientific">Adineta ricciae</name>
    <name type="common">Rotifer</name>
    <dbReference type="NCBI Taxonomy" id="249248"/>
    <lineage>
        <taxon>Eukaryota</taxon>
        <taxon>Metazoa</taxon>
        <taxon>Spiralia</taxon>
        <taxon>Gnathifera</taxon>
        <taxon>Rotifera</taxon>
        <taxon>Eurotatoria</taxon>
        <taxon>Bdelloidea</taxon>
        <taxon>Adinetida</taxon>
        <taxon>Adinetidae</taxon>
        <taxon>Adineta</taxon>
    </lineage>
</organism>
<keyword evidence="9" id="KW-1185">Reference proteome</keyword>
<dbReference type="OrthoDB" id="10509748at2759"/>
<keyword evidence="3 5" id="KW-1133">Transmembrane helix</keyword>
<dbReference type="GO" id="GO:0016020">
    <property type="term" value="C:membrane"/>
    <property type="evidence" value="ECO:0007669"/>
    <property type="project" value="UniProtKB-SubCell"/>
</dbReference>
<feature type="transmembrane region" description="Helical" evidence="5">
    <location>
        <begin position="116"/>
        <end position="138"/>
    </location>
</feature>
<name>A0A815RP90_ADIRI</name>
<evidence type="ECO:0000313" key="8">
    <source>
        <dbReference type="EMBL" id="CAF1480364.1"/>
    </source>
</evidence>
<keyword evidence="4 5" id="KW-0472">Membrane</keyword>
<dbReference type="CDD" id="cd00637">
    <property type="entry name" value="7tm_classA_rhodopsin-like"/>
    <property type="match status" value="1"/>
</dbReference>
<dbReference type="GO" id="GO:0004930">
    <property type="term" value="F:G protein-coupled receptor activity"/>
    <property type="evidence" value="ECO:0007669"/>
    <property type="project" value="InterPro"/>
</dbReference>
<dbReference type="EMBL" id="CAJNOR010004166">
    <property type="protein sequence ID" value="CAF1480364.1"/>
    <property type="molecule type" value="Genomic_DNA"/>
</dbReference>
<dbReference type="EMBL" id="CAJNOJ010000154">
    <property type="protein sequence ID" value="CAF1210294.1"/>
    <property type="molecule type" value="Genomic_DNA"/>
</dbReference>
<accession>A0A815RP90</accession>
<dbReference type="Proteomes" id="UP000663828">
    <property type="component" value="Unassembled WGS sequence"/>
</dbReference>
<evidence type="ECO:0000256" key="1">
    <source>
        <dbReference type="ARBA" id="ARBA00004370"/>
    </source>
</evidence>
<dbReference type="InterPro" id="IPR000276">
    <property type="entry name" value="GPCR_Rhodpsn"/>
</dbReference>
<reference evidence="8" key="1">
    <citation type="submission" date="2021-02" db="EMBL/GenBank/DDBJ databases">
        <authorList>
            <person name="Nowell W R."/>
        </authorList>
    </citation>
    <scope>NUCLEOTIDE SEQUENCE</scope>
</reference>
<feature type="domain" description="G-protein coupled receptors family 1 profile" evidence="6">
    <location>
        <begin position="1"/>
        <end position="139"/>
    </location>
</feature>
<dbReference type="Proteomes" id="UP000663852">
    <property type="component" value="Unassembled WGS sequence"/>
</dbReference>
<evidence type="ECO:0000256" key="2">
    <source>
        <dbReference type="ARBA" id="ARBA00022692"/>
    </source>
</evidence>
<comment type="subcellular location">
    <subcellularLocation>
        <location evidence="1">Membrane</location>
    </subcellularLocation>
</comment>
<evidence type="ECO:0000313" key="9">
    <source>
        <dbReference type="Proteomes" id="UP000663828"/>
    </source>
</evidence>
<evidence type="ECO:0000259" key="6">
    <source>
        <dbReference type="PROSITE" id="PS50262"/>
    </source>
</evidence>
<evidence type="ECO:0000256" key="3">
    <source>
        <dbReference type="ARBA" id="ARBA00022989"/>
    </source>
</evidence>
<proteinExistence type="predicted"/>
<feature type="transmembrane region" description="Helical" evidence="5">
    <location>
        <begin position="85"/>
        <end position="110"/>
    </location>
</feature>
<comment type="caution">
    <text evidence="8">The sequence shown here is derived from an EMBL/GenBank/DDBJ whole genome shotgun (WGS) entry which is preliminary data.</text>
</comment>
<dbReference type="InterPro" id="IPR017452">
    <property type="entry name" value="GPCR_Rhodpsn_7TM"/>
</dbReference>
<sequence length="160" mass="18596">MIPWLISSYQVCFFGIFWDSWIYTYILVIIVVLPTIISIVFNLIIFITVRSSARRIHETTTITVLSETNTSRQQHAREMRLLKHILFMFAVFVLGWAPLFVVLALPSAIYHTIPGWIITSSQIPSAISAVIQVVDLFIYNREIRQYLKERIHHCLGWICA</sequence>
<dbReference type="SUPFAM" id="SSF81321">
    <property type="entry name" value="Family A G protein-coupled receptor-like"/>
    <property type="match status" value="1"/>
</dbReference>
<protein>
    <recommendedName>
        <fullName evidence="6">G-protein coupled receptors family 1 profile domain-containing protein</fullName>
    </recommendedName>
</protein>
<evidence type="ECO:0000256" key="4">
    <source>
        <dbReference type="ARBA" id="ARBA00023136"/>
    </source>
</evidence>
<evidence type="ECO:0000256" key="5">
    <source>
        <dbReference type="SAM" id="Phobius"/>
    </source>
</evidence>
<dbReference type="Gene3D" id="1.20.1070.10">
    <property type="entry name" value="Rhodopsin 7-helix transmembrane proteins"/>
    <property type="match status" value="1"/>
</dbReference>
<evidence type="ECO:0000313" key="7">
    <source>
        <dbReference type="EMBL" id="CAF1210294.1"/>
    </source>
</evidence>